<dbReference type="SMART" id="SM00582">
    <property type="entry name" value="RPR"/>
    <property type="match status" value="1"/>
</dbReference>
<proteinExistence type="predicted"/>
<dbReference type="AlphaFoldDB" id="A0A167Q6Q8"/>
<evidence type="ECO:0000259" key="2">
    <source>
        <dbReference type="PROSITE" id="PS51391"/>
    </source>
</evidence>
<dbReference type="PROSITE" id="PS51391">
    <property type="entry name" value="CID"/>
    <property type="match status" value="1"/>
</dbReference>
<gene>
    <name evidence="3" type="ORF">LEL_10924</name>
</gene>
<feature type="compositionally biased region" description="Basic and acidic residues" evidence="1">
    <location>
        <begin position="415"/>
        <end position="435"/>
    </location>
</feature>
<dbReference type="Proteomes" id="UP000076881">
    <property type="component" value="Unassembled WGS sequence"/>
</dbReference>
<dbReference type="InterPro" id="IPR008942">
    <property type="entry name" value="ENTH_VHS"/>
</dbReference>
<feature type="region of interest" description="Disordered" evidence="1">
    <location>
        <begin position="396"/>
        <end position="477"/>
    </location>
</feature>
<dbReference type="SUPFAM" id="SSF48464">
    <property type="entry name" value="ENTH/VHS domain"/>
    <property type="match status" value="1"/>
</dbReference>
<dbReference type="Pfam" id="PF04818">
    <property type="entry name" value="CID"/>
    <property type="match status" value="1"/>
</dbReference>
<evidence type="ECO:0000313" key="4">
    <source>
        <dbReference type="Proteomes" id="UP000076881"/>
    </source>
</evidence>
<organism evidence="3 4">
    <name type="scientific">Akanthomyces lecanii RCEF 1005</name>
    <dbReference type="NCBI Taxonomy" id="1081108"/>
    <lineage>
        <taxon>Eukaryota</taxon>
        <taxon>Fungi</taxon>
        <taxon>Dikarya</taxon>
        <taxon>Ascomycota</taxon>
        <taxon>Pezizomycotina</taxon>
        <taxon>Sordariomycetes</taxon>
        <taxon>Hypocreomycetidae</taxon>
        <taxon>Hypocreales</taxon>
        <taxon>Cordycipitaceae</taxon>
        <taxon>Akanthomyces</taxon>
        <taxon>Cordyceps confragosa</taxon>
    </lineage>
</organism>
<protein>
    <submittedName>
        <fullName evidence="3">Enth/vhs</fullName>
    </submittedName>
</protein>
<feature type="domain" description="CID" evidence="2">
    <location>
        <begin position="7"/>
        <end position="175"/>
    </location>
</feature>
<evidence type="ECO:0000313" key="3">
    <source>
        <dbReference type="EMBL" id="OAA57350.1"/>
    </source>
</evidence>
<dbReference type="CDD" id="cd16984">
    <property type="entry name" value="CID_Nrd1_like"/>
    <property type="match status" value="1"/>
</dbReference>
<feature type="compositionally biased region" description="Basic residues" evidence="1">
    <location>
        <begin position="459"/>
        <end position="477"/>
    </location>
</feature>
<dbReference type="STRING" id="1081108.A0A167Q6Q8"/>
<dbReference type="OrthoDB" id="79367at2759"/>
<dbReference type="Gene3D" id="1.25.40.90">
    <property type="match status" value="1"/>
</dbReference>
<dbReference type="EMBL" id="AZHF01000030">
    <property type="protein sequence ID" value="OAA57350.1"/>
    <property type="molecule type" value="Genomic_DNA"/>
</dbReference>
<sequence>MVSAKDLETELETDLDSMLSRKAPGASRTCINRLTTLCVANVEVHRPLLIAMVYLLIQETQFEAILIPKIHARFRETPNTHKLGVLYVIDSATRGWLLQARANKQDLSRPASDGTYVAAVHRVTQLLPGLMRAMNECAPDDQKEKIRKLLDIWDAGKTFPAEILQNCRQGLTPQPHTSIPCARSEGSRRLHPLTAYTPAEKHHAGLSPSLLEKPCADGLSPAQRHQPACGPEAAGPVEHRGTSAPGGVGSIFHQKAAVLPDHAALWVSTSAALIMSQLAYLLKSGQPLSSQSKVAQWTGKDAETATSSVGSGPCLELPLQRRCGVDLRRSALNNPNDYAAEIGDPSMTLAHAEADRRRRAAATCSSDGRPIQPGQYVERVESGVDTGARRNVIRNHVQTREGGHSAFMRYRPNSARRDSQDHNERTGNPASRDEQDQGQDVMPLLLPGTKTPSNDPHMSRRKRRRRSYRSRLQKPAN</sequence>
<comment type="caution">
    <text evidence="3">The sequence shown here is derived from an EMBL/GenBank/DDBJ whole genome shotgun (WGS) entry which is preliminary data.</text>
</comment>
<evidence type="ECO:0000256" key="1">
    <source>
        <dbReference type="SAM" id="MobiDB-lite"/>
    </source>
</evidence>
<accession>A0A167Q6Q8</accession>
<reference evidence="3 4" key="1">
    <citation type="journal article" date="2016" name="Genome Biol. Evol.">
        <title>Divergent and convergent evolution of fungal pathogenicity.</title>
        <authorList>
            <person name="Shang Y."/>
            <person name="Xiao G."/>
            <person name="Zheng P."/>
            <person name="Cen K."/>
            <person name="Zhan S."/>
            <person name="Wang C."/>
        </authorList>
    </citation>
    <scope>NUCLEOTIDE SEQUENCE [LARGE SCALE GENOMIC DNA]</scope>
    <source>
        <strain evidence="3 4">RCEF 1005</strain>
    </source>
</reference>
<name>A0A167Q6Q8_CORDF</name>
<keyword evidence="4" id="KW-1185">Reference proteome</keyword>
<dbReference type="InterPro" id="IPR006569">
    <property type="entry name" value="CID_dom"/>
</dbReference>